<evidence type="ECO:0000259" key="2">
    <source>
        <dbReference type="PROSITE" id="PS50802"/>
    </source>
</evidence>
<dbReference type="Proteomes" id="UP000005408">
    <property type="component" value="Unassembled WGS sequence"/>
</dbReference>
<dbReference type="InterPro" id="IPR046906">
    <property type="entry name" value="Mab-21_HhH/H2TH-like"/>
</dbReference>
<dbReference type="CDD" id="cd22758">
    <property type="entry name" value="OTU_232R-like"/>
    <property type="match status" value="1"/>
</dbReference>
<dbReference type="InterPro" id="IPR038765">
    <property type="entry name" value="Papain-like_cys_pep_sf"/>
</dbReference>
<accession>A0A8W8LVI7</accession>
<dbReference type="PANTHER" id="PTHR12419">
    <property type="entry name" value="OTU DOMAIN CONTAINING PROTEIN"/>
    <property type="match status" value="1"/>
</dbReference>
<dbReference type="PROSITE" id="PS50802">
    <property type="entry name" value="OTU"/>
    <property type="match status" value="1"/>
</dbReference>
<dbReference type="Gene3D" id="1.10.1410.40">
    <property type="match status" value="1"/>
</dbReference>
<feature type="domain" description="OTU" evidence="2">
    <location>
        <begin position="180"/>
        <end position="316"/>
    </location>
</feature>
<reference evidence="3" key="1">
    <citation type="submission" date="2022-08" db="UniProtKB">
        <authorList>
            <consortium name="EnsemblMetazoa"/>
        </authorList>
    </citation>
    <scope>IDENTIFICATION</scope>
    <source>
        <strain evidence="3">05x7-T-G4-1.051#20</strain>
    </source>
</reference>
<evidence type="ECO:0000313" key="3">
    <source>
        <dbReference type="EnsemblMetazoa" id="G30285.1:cds"/>
    </source>
</evidence>
<keyword evidence="4" id="KW-1185">Reference proteome</keyword>
<protein>
    <recommendedName>
        <fullName evidence="2">OTU domain-containing protein</fullName>
    </recommendedName>
</protein>
<name>A0A8W8LVI7_MAGGI</name>
<dbReference type="InterPro" id="IPR050704">
    <property type="entry name" value="Peptidase_C85-like"/>
</dbReference>
<evidence type="ECO:0000313" key="4">
    <source>
        <dbReference type="Proteomes" id="UP000005408"/>
    </source>
</evidence>
<dbReference type="Pfam" id="PF20266">
    <property type="entry name" value="Mab-21_C"/>
    <property type="match status" value="1"/>
</dbReference>
<sequence length="1062" mass="123847">MTSLRNITQFIEKNVCRNVLDGLWTPNDNEEQSIEFIYTNSLMELQSNENVKESTNKTSKSVDQTVEGVKNFRKENSDEQPFLKTGQQEQLPRDCEVEKKEEPSVGIIADIDDIDYFDSDEELMEKNDVNYAEKDLQFIFDGVITKADSSEGRYSEGLDKYKNMPIYKRSIQKFASDNGFEIHDIIPDGNCMFRSLSDQFMINGCMGCSAEHLRYVAVQYLREHPFIEESHHRQSFLCKETWEDYLQRMSKDKEWGDHLVLQAVVDAFDIHITVINVFQYDVRRTILQPESNAKRRRIRIFLGHIGEFHYLSLRPRDWRHHWPFKSILCRTLACSRHFSPSARLDIIRNKFGEIKAGKTLSEEEYTDRIGTHTENFRTNSTESTDCFEENHGDNMYLDIYSINESELQATSETTVSSLLDPMNIDDVTGIPFFHLSYIFKQLFLNRLINLYIGMKVPLLYHNVCIVFVGSNATGTDVYLKDISKSQEKRRFYNLHRQKQVLSAAICPVDILVKHSDVSHYPKVSFYADSSRTHSGYCHIKVPYNEVVTPGQDVVKRDNEIYLKDLNIPTASPNLNLPENISVKYISLLCDTFPPHAQVWMKRERQFSFPSERLVQRILSRRCLLIKKAHPQSRDPDIEWKYDFSLAEQEIFMAGLTEHQIYGFRVFKILTENATFHMSKKLKYGHLLAVYFRALEDIPVELWETNVSGCLLFVTSSLVARLKARHLPHYFMPSFNLVESFSPEEINEICVNIECIRMFPLTVIQITTENHGYNFAENLIRMVLKDCKDFKENRDSITLFTEAFMPGTVGSMKVYTRLGFYNSALDIFRNLCEQMLFLRMSDGGCEIPSCLDIFEKILESFHQRSTRIILARLFDKKFAANILNKIVDKRATFAKDILPWKPYFQIELMEIPKQMDTDLNSLADYFFSCSIKEIDKRNETLATATLETAIACVQKSIEMGAINSDEIEDQSLREEITVQKEQHLLVLRGKLREFYISLYDISRLFLTFSPLDKHMNDIEKLCIELPEMAYNAIYMFMYLNKEEKANEYRQKITKNKGSDMITH</sequence>
<dbReference type="AlphaFoldDB" id="A0A8W8LVI7"/>
<dbReference type="InterPro" id="IPR003323">
    <property type="entry name" value="OTU_dom"/>
</dbReference>
<dbReference type="InterPro" id="IPR024810">
    <property type="entry name" value="MAB21L/cGLR"/>
</dbReference>
<proteinExistence type="predicted"/>
<evidence type="ECO:0000256" key="1">
    <source>
        <dbReference type="SAM" id="MobiDB-lite"/>
    </source>
</evidence>
<dbReference type="SMART" id="SM01265">
    <property type="entry name" value="Mab-21"/>
    <property type="match status" value="1"/>
</dbReference>
<dbReference type="SUPFAM" id="SSF54001">
    <property type="entry name" value="Cysteine proteinases"/>
    <property type="match status" value="1"/>
</dbReference>
<dbReference type="Pfam" id="PF02338">
    <property type="entry name" value="OTU"/>
    <property type="match status" value="1"/>
</dbReference>
<feature type="region of interest" description="Disordered" evidence="1">
    <location>
        <begin position="73"/>
        <end position="92"/>
    </location>
</feature>
<dbReference type="Gene3D" id="3.90.70.80">
    <property type="match status" value="1"/>
</dbReference>
<dbReference type="EnsemblMetazoa" id="G30285.1">
    <property type="protein sequence ID" value="G30285.1:cds"/>
    <property type="gene ID" value="G30285"/>
</dbReference>
<dbReference type="GO" id="GO:0004843">
    <property type="term" value="F:cysteine-type deubiquitinase activity"/>
    <property type="evidence" value="ECO:0007669"/>
    <property type="project" value="TreeGrafter"/>
</dbReference>
<dbReference type="GO" id="GO:0016579">
    <property type="term" value="P:protein deubiquitination"/>
    <property type="evidence" value="ECO:0007669"/>
    <property type="project" value="TreeGrafter"/>
</dbReference>
<dbReference type="PANTHER" id="PTHR12419:SF11">
    <property type="entry name" value="OTU DOMAIN-CONTAINING PROTEIN DDB_G0284757"/>
    <property type="match status" value="1"/>
</dbReference>
<organism evidence="3 4">
    <name type="scientific">Magallana gigas</name>
    <name type="common">Pacific oyster</name>
    <name type="synonym">Crassostrea gigas</name>
    <dbReference type="NCBI Taxonomy" id="29159"/>
    <lineage>
        <taxon>Eukaryota</taxon>
        <taxon>Metazoa</taxon>
        <taxon>Spiralia</taxon>
        <taxon>Lophotrochozoa</taxon>
        <taxon>Mollusca</taxon>
        <taxon>Bivalvia</taxon>
        <taxon>Autobranchia</taxon>
        <taxon>Pteriomorphia</taxon>
        <taxon>Ostreida</taxon>
        <taxon>Ostreoidea</taxon>
        <taxon>Ostreidae</taxon>
        <taxon>Magallana</taxon>
    </lineage>
</organism>